<comment type="caution">
    <text evidence="1">The sequence shown here is derived from an EMBL/GenBank/DDBJ whole genome shotgun (WGS) entry which is preliminary data.</text>
</comment>
<organism evidence="1 2">
    <name type="scientific">Helicobacter apodemus</name>
    <dbReference type="NCBI Taxonomy" id="135569"/>
    <lineage>
        <taxon>Bacteria</taxon>
        <taxon>Pseudomonadati</taxon>
        <taxon>Campylobacterota</taxon>
        <taxon>Epsilonproteobacteria</taxon>
        <taxon>Campylobacterales</taxon>
        <taxon>Helicobacteraceae</taxon>
        <taxon>Helicobacter</taxon>
    </lineage>
</organism>
<sequence length="107" mass="11971">MKNNNSFDKKRGWLFLILFFGLFATLAIAGNQTDTLGLGKVYETIEQWTGDRNLNLLITTIVVIVGLMRWWQIGGMAGGVQFASLFILAVIFYNSNKIVTALYTGVF</sequence>
<dbReference type="EMBL" id="JRPC02000067">
    <property type="protein sequence ID" value="TLE12891.1"/>
    <property type="molecule type" value="Genomic_DNA"/>
</dbReference>
<keyword evidence="2" id="KW-1185">Reference proteome</keyword>
<reference evidence="1 2" key="1">
    <citation type="journal article" date="2014" name="Genome Announc.">
        <title>Draft genome sequences of eight enterohepatic helicobacter species isolated from both laboratory and wild rodents.</title>
        <authorList>
            <person name="Sheh A."/>
            <person name="Shen Z."/>
            <person name="Fox J.G."/>
        </authorList>
    </citation>
    <scope>NUCLEOTIDE SEQUENCE [LARGE SCALE GENOMIC DNA]</scope>
    <source>
        <strain evidence="1 2">MIT-03-7007</strain>
    </source>
</reference>
<proteinExistence type="predicted"/>
<dbReference type="RefSeq" id="WP_138155345.1">
    <property type="nucleotide sequence ID" value="NZ_JRPC02000067.1"/>
</dbReference>
<dbReference type="AlphaFoldDB" id="A0A4U8UC77"/>
<evidence type="ECO:0000313" key="1">
    <source>
        <dbReference type="EMBL" id="TLE12891.1"/>
    </source>
</evidence>
<evidence type="ECO:0000313" key="2">
    <source>
        <dbReference type="Proteomes" id="UP000029920"/>
    </source>
</evidence>
<gene>
    <name evidence="1" type="ORF">LS72_010375</name>
</gene>
<accession>A0A4U8UC77</accession>
<name>A0A4U8UC77_9HELI</name>
<protein>
    <submittedName>
        <fullName evidence="1">Uncharacterized protein</fullName>
    </submittedName>
</protein>
<dbReference type="Proteomes" id="UP000029920">
    <property type="component" value="Unassembled WGS sequence"/>
</dbReference>